<sequence>MTAKRLSYYRYAFKAMGSPCDLQLYADSPSRAKQIADAAITDVYRLEALYSRYRSDSFLAAINRVAATGGRITVDDETAGLLNYAATCYEQSDGLFDITSGILRRAWRFDRGKLPDQAQIQTLLDKVGWHKLRWASPVLAFSSPGMEIDFGGIVKEYAVDRAAALCGAAGIRHGVINLGGDIKVIGPRADGSPWRVGIRDPRNKEAVMRTILLREGALASSGDYERCISVDGVRYGHVLNPKTGWPVRYLAAVSVVGDFCVVAGSASTIAMLKESSGPDWLESLGLPHLWVNVQGETGGSLSGRNHQP</sequence>
<feature type="binding site" evidence="12">
    <location>
        <position position="268"/>
    </location>
    <ligand>
        <name>Mg(2+)</name>
        <dbReference type="ChEBI" id="CHEBI:18420"/>
    </ligand>
</feature>
<evidence type="ECO:0000256" key="2">
    <source>
        <dbReference type="ARBA" id="ARBA00011955"/>
    </source>
</evidence>
<gene>
    <name evidence="13" type="ORF">PSU93_08440</name>
</gene>
<evidence type="ECO:0000256" key="6">
    <source>
        <dbReference type="ARBA" id="ARBA00022723"/>
    </source>
</evidence>
<dbReference type="GO" id="GO:0016740">
    <property type="term" value="F:transferase activity"/>
    <property type="evidence" value="ECO:0007669"/>
    <property type="project" value="UniProtKB-UniRule"/>
</dbReference>
<comment type="similarity">
    <text evidence="1 11">Belongs to the ApbE family.</text>
</comment>
<dbReference type="InterPro" id="IPR003374">
    <property type="entry name" value="ApbE-like_sf"/>
</dbReference>
<evidence type="ECO:0000256" key="3">
    <source>
        <dbReference type="ARBA" id="ARBA00016337"/>
    </source>
</evidence>
<dbReference type="Proteomes" id="UP001160519">
    <property type="component" value="Unassembled WGS sequence"/>
</dbReference>
<dbReference type="PIRSF" id="PIRSF006268">
    <property type="entry name" value="ApbE"/>
    <property type="match status" value="1"/>
</dbReference>
<keyword evidence="7 11" id="KW-0274">FAD</keyword>
<evidence type="ECO:0000256" key="4">
    <source>
        <dbReference type="ARBA" id="ARBA00022630"/>
    </source>
</evidence>
<accession>A0AA43TKD8</accession>
<name>A0AA43TKD8_9GAMM</name>
<evidence type="ECO:0000256" key="7">
    <source>
        <dbReference type="ARBA" id="ARBA00022827"/>
    </source>
</evidence>
<organism evidence="13 14">
    <name type="scientific">Candidatus Methylobacter titanis</name>
    <dbReference type="NCBI Taxonomy" id="3053457"/>
    <lineage>
        <taxon>Bacteria</taxon>
        <taxon>Pseudomonadati</taxon>
        <taxon>Pseudomonadota</taxon>
        <taxon>Gammaproteobacteria</taxon>
        <taxon>Methylococcales</taxon>
        <taxon>Methylococcaceae</taxon>
        <taxon>Methylobacter</taxon>
    </lineage>
</organism>
<dbReference type="PANTHER" id="PTHR30040">
    <property type="entry name" value="THIAMINE BIOSYNTHESIS LIPOPROTEIN APBE"/>
    <property type="match status" value="1"/>
</dbReference>
<dbReference type="InterPro" id="IPR024932">
    <property type="entry name" value="ApbE"/>
</dbReference>
<dbReference type="PANTHER" id="PTHR30040:SF2">
    <property type="entry name" value="FAD:PROTEIN FMN TRANSFERASE"/>
    <property type="match status" value="1"/>
</dbReference>
<keyword evidence="5 11" id="KW-0808">Transferase</keyword>
<evidence type="ECO:0000256" key="12">
    <source>
        <dbReference type="PIRSR" id="PIRSR006268-2"/>
    </source>
</evidence>
<keyword evidence="8 11" id="KW-0460">Magnesium</keyword>
<dbReference type="SUPFAM" id="SSF143631">
    <property type="entry name" value="ApbE-like"/>
    <property type="match status" value="1"/>
</dbReference>
<keyword evidence="4 11" id="KW-0285">Flavoprotein</keyword>
<keyword evidence="14" id="KW-1185">Reference proteome</keyword>
<feature type="binding site" evidence="12">
    <location>
        <position position="152"/>
    </location>
    <ligand>
        <name>Mg(2+)</name>
        <dbReference type="ChEBI" id="CHEBI:18420"/>
    </ligand>
</feature>
<dbReference type="EMBL" id="JAQSDF010000022">
    <property type="protein sequence ID" value="MDI1231161.1"/>
    <property type="molecule type" value="Genomic_DNA"/>
</dbReference>
<comment type="caution">
    <text evidence="13">The sequence shown here is derived from an EMBL/GenBank/DDBJ whole genome shotgun (WGS) entry which is preliminary data.</text>
</comment>
<dbReference type="Pfam" id="PF02424">
    <property type="entry name" value="ApbE"/>
    <property type="match status" value="1"/>
</dbReference>
<dbReference type="AlphaFoldDB" id="A0AA43TKD8"/>
<comment type="cofactor">
    <cofactor evidence="12">
        <name>Mg(2+)</name>
        <dbReference type="ChEBI" id="CHEBI:18420"/>
    </cofactor>
    <cofactor evidence="12">
        <name>Mn(2+)</name>
        <dbReference type="ChEBI" id="CHEBI:29035"/>
    </cofactor>
    <text evidence="12">Magnesium. Can also use manganese.</text>
</comment>
<dbReference type="Gene3D" id="3.10.520.10">
    <property type="entry name" value="ApbE-like domains"/>
    <property type="match status" value="1"/>
</dbReference>
<evidence type="ECO:0000313" key="13">
    <source>
        <dbReference type="EMBL" id="MDI1231161.1"/>
    </source>
</evidence>
<evidence type="ECO:0000313" key="14">
    <source>
        <dbReference type="Proteomes" id="UP001160519"/>
    </source>
</evidence>
<evidence type="ECO:0000256" key="8">
    <source>
        <dbReference type="ARBA" id="ARBA00022842"/>
    </source>
</evidence>
<protein>
    <recommendedName>
        <fullName evidence="3 11">FAD:protein FMN transferase</fullName>
        <ecNumber evidence="2 11">2.7.1.180</ecNumber>
    </recommendedName>
    <alternativeName>
        <fullName evidence="9 11">Flavin transferase</fullName>
    </alternativeName>
</protein>
<evidence type="ECO:0000256" key="1">
    <source>
        <dbReference type="ARBA" id="ARBA00008282"/>
    </source>
</evidence>
<evidence type="ECO:0000256" key="9">
    <source>
        <dbReference type="ARBA" id="ARBA00031306"/>
    </source>
</evidence>
<evidence type="ECO:0000256" key="10">
    <source>
        <dbReference type="ARBA" id="ARBA00048540"/>
    </source>
</evidence>
<keyword evidence="6 11" id="KW-0479">Metal-binding</keyword>
<evidence type="ECO:0000256" key="5">
    <source>
        <dbReference type="ARBA" id="ARBA00022679"/>
    </source>
</evidence>
<dbReference type="EC" id="2.7.1.180" evidence="2 11"/>
<dbReference type="GO" id="GO:0046872">
    <property type="term" value="F:metal ion binding"/>
    <property type="evidence" value="ECO:0007669"/>
    <property type="project" value="UniProtKB-UniRule"/>
</dbReference>
<reference evidence="13" key="1">
    <citation type="submission" date="2023-01" db="EMBL/GenBank/DDBJ databases">
        <title>Biogeochemical cycle of methane in antarctic sediments.</title>
        <authorList>
            <person name="Roldan D.M."/>
            <person name="Menes R.J."/>
        </authorList>
    </citation>
    <scope>NUCLEOTIDE SEQUENCE [LARGE SCALE GENOMIC DNA]</scope>
    <source>
        <strain evidence="13">K-2018 MAG008</strain>
    </source>
</reference>
<evidence type="ECO:0000256" key="11">
    <source>
        <dbReference type="PIRNR" id="PIRNR006268"/>
    </source>
</evidence>
<proteinExistence type="inferred from homology"/>
<comment type="catalytic activity">
    <reaction evidence="10 11">
        <text>L-threonyl-[protein] + FAD = FMN-L-threonyl-[protein] + AMP + H(+)</text>
        <dbReference type="Rhea" id="RHEA:36847"/>
        <dbReference type="Rhea" id="RHEA-COMP:11060"/>
        <dbReference type="Rhea" id="RHEA-COMP:11061"/>
        <dbReference type="ChEBI" id="CHEBI:15378"/>
        <dbReference type="ChEBI" id="CHEBI:30013"/>
        <dbReference type="ChEBI" id="CHEBI:57692"/>
        <dbReference type="ChEBI" id="CHEBI:74257"/>
        <dbReference type="ChEBI" id="CHEBI:456215"/>
        <dbReference type="EC" id="2.7.1.180"/>
    </reaction>
</comment>